<feature type="region of interest" description="Disordered" evidence="1">
    <location>
        <begin position="73"/>
        <end position="93"/>
    </location>
</feature>
<evidence type="ECO:0000256" key="1">
    <source>
        <dbReference type="SAM" id="MobiDB-lite"/>
    </source>
</evidence>
<dbReference type="EMBL" id="CP011253">
    <property type="protein sequence ID" value="AKK23964.1"/>
    <property type="molecule type" value="Genomic_DNA"/>
</dbReference>
<dbReference type="AlphaFoldDB" id="A0A0G3IB82"/>
<accession>A0A0G3IB82</accession>
<proteinExistence type="predicted"/>
<evidence type="ECO:0000313" key="2">
    <source>
        <dbReference type="EMBL" id="AKK23964.1"/>
    </source>
</evidence>
<organism evidence="2 3">
    <name type="scientific">Pandoraea oxalativorans</name>
    <dbReference type="NCBI Taxonomy" id="573737"/>
    <lineage>
        <taxon>Bacteria</taxon>
        <taxon>Pseudomonadati</taxon>
        <taxon>Pseudomonadota</taxon>
        <taxon>Betaproteobacteria</taxon>
        <taxon>Burkholderiales</taxon>
        <taxon>Burkholderiaceae</taxon>
        <taxon>Pandoraea</taxon>
    </lineage>
</organism>
<sequence>MQGASDFDAVMPLVQLACHATPDVAKRCHILCRESHFTTCNASHGAMRSADADRSRARSAFAGREVTGLSYKTLDKRPGNASRADTIHAPCHP</sequence>
<name>A0A0G3IB82_9BURK</name>
<dbReference type="KEGG" id="pox:MB84_26700"/>
<evidence type="ECO:0000313" key="3">
    <source>
        <dbReference type="Proteomes" id="UP000035050"/>
    </source>
</evidence>
<protein>
    <submittedName>
        <fullName evidence="2">Uncharacterized protein</fullName>
    </submittedName>
</protein>
<dbReference type="Proteomes" id="UP000035050">
    <property type="component" value="Chromosome"/>
</dbReference>
<gene>
    <name evidence="2" type="ORF">MB84_26700</name>
</gene>
<reference evidence="2" key="1">
    <citation type="submission" date="2016-06" db="EMBL/GenBank/DDBJ databases">
        <title>Pandoraea oxalativorans DSM 23570 Genome Sequencing.</title>
        <authorList>
            <person name="Ee R."/>
            <person name="Lim Y.-L."/>
            <person name="Yong D."/>
            <person name="Yin W.-F."/>
            <person name="Chan K.-G."/>
        </authorList>
    </citation>
    <scope>NUCLEOTIDE SEQUENCE</scope>
    <source>
        <strain evidence="2">DSM 23570</strain>
    </source>
</reference>
<keyword evidence="3" id="KW-1185">Reference proteome</keyword>